<evidence type="ECO:0000256" key="1">
    <source>
        <dbReference type="SAM" id="MobiDB-lite"/>
    </source>
</evidence>
<sequence>MTDEPDTKQTPDTGAQDTSSEPINADNKLDLAMWGIAEAGKTVLMVQLYLATRSRQQGPWSIFPDKEAEPYMDKLRNILERERRFPPPTLRESAVPIVYHFQHRQDGRRAQLKLVDRAGALWEEFKNDPELIGQLAKAHGLALLVDPFKDPQINLHRIEDTLLALVHARENIVGDPRPIAICLTKADAWIRDWKELVQARDDPDAYARERLDILHPHSSILQLLLDHCSNIRFFPVSSVGTHAAFGYMKPAAYLDDKLQGRILPGGQPLNIIEPFLWLIEQAGVKNE</sequence>
<feature type="compositionally biased region" description="Polar residues" evidence="1">
    <location>
        <begin position="10"/>
        <end position="22"/>
    </location>
</feature>
<organism evidence="3">
    <name type="scientific">Candidatus Kentrum sp. LPFa</name>
    <dbReference type="NCBI Taxonomy" id="2126335"/>
    <lineage>
        <taxon>Bacteria</taxon>
        <taxon>Pseudomonadati</taxon>
        <taxon>Pseudomonadota</taxon>
        <taxon>Gammaproteobacteria</taxon>
        <taxon>Candidatus Kentrum</taxon>
    </lineage>
</organism>
<dbReference type="SUPFAM" id="SSF52540">
    <property type="entry name" value="P-loop containing nucleoside triphosphate hydrolases"/>
    <property type="match status" value="1"/>
</dbReference>
<evidence type="ECO:0000313" key="3">
    <source>
        <dbReference type="EMBL" id="VFK10231.1"/>
    </source>
</evidence>
<evidence type="ECO:0000259" key="2">
    <source>
        <dbReference type="Pfam" id="PF19993"/>
    </source>
</evidence>
<protein>
    <recommendedName>
        <fullName evidence="2">Double-GTPase 2 domain-containing protein</fullName>
    </recommendedName>
</protein>
<dbReference type="InterPro" id="IPR045528">
    <property type="entry name" value="DO-GTPase2"/>
</dbReference>
<feature type="region of interest" description="Disordered" evidence="1">
    <location>
        <begin position="1"/>
        <end position="24"/>
    </location>
</feature>
<dbReference type="AlphaFoldDB" id="A0A450VZJ6"/>
<dbReference type="Pfam" id="PF19993">
    <property type="entry name" value="DO-GTPase2"/>
    <property type="match status" value="1"/>
</dbReference>
<feature type="domain" description="Double-GTPase 2" evidence="2">
    <location>
        <begin position="34"/>
        <end position="197"/>
    </location>
</feature>
<accession>A0A450VZJ6</accession>
<proteinExistence type="predicted"/>
<dbReference type="InterPro" id="IPR027417">
    <property type="entry name" value="P-loop_NTPase"/>
</dbReference>
<name>A0A450VZJ6_9GAMM</name>
<gene>
    <name evidence="3" type="ORF">BECKLPF1236B_GA0070989_10139</name>
</gene>
<dbReference type="EMBL" id="CAADFK010000013">
    <property type="protein sequence ID" value="VFK10231.1"/>
    <property type="molecule type" value="Genomic_DNA"/>
</dbReference>
<reference evidence="3" key="1">
    <citation type="submission" date="2019-02" db="EMBL/GenBank/DDBJ databases">
        <authorList>
            <person name="Gruber-Vodicka R. H."/>
            <person name="Seah K. B. B."/>
        </authorList>
    </citation>
    <scope>NUCLEOTIDE SEQUENCE</scope>
    <source>
        <strain evidence="3">BECK_S313</strain>
    </source>
</reference>